<dbReference type="SUPFAM" id="SSF48452">
    <property type="entry name" value="TPR-like"/>
    <property type="match status" value="1"/>
</dbReference>
<organism evidence="2 3">
    <name type="scientific">Plasmodiophora brassicae</name>
    <name type="common">Clubroot disease agent</name>
    <dbReference type="NCBI Taxonomy" id="37360"/>
    <lineage>
        <taxon>Eukaryota</taxon>
        <taxon>Sar</taxon>
        <taxon>Rhizaria</taxon>
        <taxon>Endomyxa</taxon>
        <taxon>Phytomyxea</taxon>
        <taxon>Plasmodiophorida</taxon>
        <taxon>Plasmodiophoridae</taxon>
        <taxon>Plasmodiophora</taxon>
    </lineage>
</organism>
<dbReference type="InterPro" id="IPR011990">
    <property type="entry name" value="TPR-like_helical_dom_sf"/>
</dbReference>
<evidence type="ECO:0000313" key="2">
    <source>
        <dbReference type="EMBL" id="SPR01483.1"/>
    </source>
</evidence>
<name>A0A3P3YMV2_PLABS</name>
<keyword evidence="2" id="KW-0496">Mitochondrion</keyword>
<dbReference type="InterPro" id="IPR010323">
    <property type="entry name" value="DUF924"/>
</dbReference>
<dbReference type="AlphaFoldDB" id="A0A3P3YMV2"/>
<dbReference type="Pfam" id="PF06041">
    <property type="entry name" value="DUF924"/>
    <property type="match status" value="1"/>
</dbReference>
<proteinExistence type="predicted"/>
<evidence type="ECO:0000256" key="1">
    <source>
        <dbReference type="SAM" id="MobiDB-lite"/>
    </source>
</evidence>
<dbReference type="Proteomes" id="UP000290189">
    <property type="component" value="Unassembled WGS sequence"/>
</dbReference>
<sequence length="316" mass="36794">MFQQQTGRPDAQSRHARQSVRVPRGQLVTATAMPTARRYVPSDSGSCRRDRGLRGVRHSRRAHLCGGSGLRKRRTGGRMSTWPVVVTAKSIKKALRVRRELMDFWFGDVRRFNFSMASMERAQGLWFQRGKNREQKREFDSTLRREHEPTVMKAKRGELRDDIWKDEAEGSLAFCVLCNQVAKCMYRGKAKAFELDPLVIDRAKHAIDVGHQPQLHPIEQNFLMLPLVHSENIDDHRIARDGYERAIDQARNEKCYPFIIDNLVGCIEFLEEHTRLLERFGRYPHRNDVLGRESTIEECDYLDEIREQFFGGNPRV</sequence>
<evidence type="ECO:0000313" key="3">
    <source>
        <dbReference type="Proteomes" id="UP000290189"/>
    </source>
</evidence>
<accession>A0A3P3YMV2</accession>
<dbReference type="Gene3D" id="1.20.58.320">
    <property type="entry name" value="TPR-like"/>
    <property type="match status" value="1"/>
</dbReference>
<feature type="region of interest" description="Disordered" evidence="1">
    <location>
        <begin position="1"/>
        <end position="23"/>
    </location>
</feature>
<geneLocation type="mitochondrion" evidence="2"/>
<gene>
    <name evidence="2" type="ORF">PLBR_LOCUS8698</name>
</gene>
<reference evidence="2 3" key="1">
    <citation type="submission" date="2018-03" db="EMBL/GenBank/DDBJ databases">
        <authorList>
            <person name="Fogelqvist J."/>
        </authorList>
    </citation>
    <scope>NUCLEOTIDE SEQUENCE [LARGE SCALE GENOMIC DNA]</scope>
</reference>
<protein>
    <recommendedName>
        <fullName evidence="4">DUF924 domain-containing protein</fullName>
    </recommendedName>
</protein>
<dbReference type="Gene3D" id="1.25.40.10">
    <property type="entry name" value="Tetratricopeptide repeat domain"/>
    <property type="match status" value="1"/>
</dbReference>
<evidence type="ECO:0008006" key="4">
    <source>
        <dbReference type="Google" id="ProtNLM"/>
    </source>
</evidence>
<dbReference type="EMBL" id="OVEO01000017">
    <property type="protein sequence ID" value="SPR01483.1"/>
    <property type="molecule type" value="Genomic_DNA"/>
</dbReference>